<dbReference type="InterPro" id="IPR045851">
    <property type="entry name" value="AMP-bd_C_sf"/>
</dbReference>
<dbReference type="Gene3D" id="1.10.1200.10">
    <property type="entry name" value="ACP-like"/>
    <property type="match status" value="1"/>
</dbReference>
<dbReference type="RefSeq" id="XP_046589984.1">
    <property type="nucleotide sequence ID" value="XM_046734028.1"/>
</dbReference>
<dbReference type="InterPro" id="IPR042099">
    <property type="entry name" value="ANL_N_sf"/>
</dbReference>
<gene>
    <name evidence="6 7" type="primary">LOC107223730</name>
</gene>
<dbReference type="FunCoup" id="A0A6J0BX39">
    <property type="interactions" value="20"/>
</dbReference>
<reference evidence="6 7" key="1">
    <citation type="submission" date="2025-05" db="UniProtKB">
        <authorList>
            <consortium name="RefSeq"/>
        </authorList>
    </citation>
    <scope>IDENTIFICATION</scope>
    <source>
        <tissue evidence="6 7">Thorax and Abdomen</tissue>
    </source>
</reference>
<dbReference type="InterPro" id="IPR036736">
    <property type="entry name" value="ACP-like_sf"/>
</dbReference>
<dbReference type="SUPFAM" id="SSF56801">
    <property type="entry name" value="Acetyl-CoA synthetase-like"/>
    <property type="match status" value="1"/>
</dbReference>
<organism evidence="5 6">
    <name type="scientific">Neodiprion lecontei</name>
    <name type="common">Redheaded pine sawfly</name>
    <dbReference type="NCBI Taxonomy" id="441921"/>
    <lineage>
        <taxon>Eukaryota</taxon>
        <taxon>Metazoa</taxon>
        <taxon>Ecdysozoa</taxon>
        <taxon>Arthropoda</taxon>
        <taxon>Hexapoda</taxon>
        <taxon>Insecta</taxon>
        <taxon>Pterygota</taxon>
        <taxon>Neoptera</taxon>
        <taxon>Endopterygota</taxon>
        <taxon>Hymenoptera</taxon>
        <taxon>Tenthredinoidea</taxon>
        <taxon>Diprionidae</taxon>
        <taxon>Diprioninae</taxon>
        <taxon>Neodiprion</taxon>
    </lineage>
</organism>
<dbReference type="Proteomes" id="UP000829291">
    <property type="component" value="Chromosome 3"/>
</dbReference>
<keyword evidence="1" id="KW-0596">Phosphopantetheine</keyword>
<sequence length="852" mass="95308">MGSLKQLSVLKGENTGRKNEEVFVHKIFSQVAANNLNHTAIVYEDEFGKDRSLTYSQLEARTNQLSRVLAKRCRRSSSLDALVAISMQPTDRLPTLLLATLKAGMAYLPLDPGFPAPRVKHILNEAEPLLVVAEDGADMTIYEGTPVVTYETLLEEASKESTEPMNLDTCSDLAIVLYTSGSTGVPKGVRLLHETLMNRLRWQWRVLPYSSTEERCVFKTALTFVDSVPEIWGPLLQGRSIVVVPKHVTKDPQRFIQLLEKHKIERLVLVPSLLRTLLMYLEMQDKELLQSLKLWVCSGETLTISLAEQFLARFRSGEHVLANFYGSTEVMGDVTYHLINHPQQLKGLDKVPIGKPLDNTVVYLVDKEMQLVPQGEVGELVCAGKNLAAGYVKGRDPHRFLDNPHAVDPEYSRIYRTGDYARIVKGIMIYEGRTDAQIKIRGHRVDLAEVERAVVASPAVDKAVVLCFKPGELSQALISFVTAKDNIHISGLQIESYLHTILPPYMIPQVIVIDSIPLLVNGKTDRQTLLMQYELMSNKEEIAVDCNYENVPLSLLPAAQVLFPTVASVVGRSARAAVTIDANFYELGGNSLNSIYTVTRLRDQGYQIGITDFISAKNMGDILQRMNVDSDSDTDGSANGEQYVFEELNNSHKEDVVEMITDSFYSKADLEKWLMPDITREDYSDLMHKLWDPLVEKGLSFIVKSTSGEALSVALNFDARDEPEVTINSKLTVIFEFLEYLEGPIREGQLPKGKGQILHCFMMGTNSSLTSAENIALMREMEEHVLRVARQKGFAGIFTTNTSPLTQQLGTDIYNYEVLHDYQVNKYIAPDGSMPFGNAPDSQRAICCWKSV</sequence>
<dbReference type="AlphaFoldDB" id="A0A6J0BX39"/>
<dbReference type="RefSeq" id="XP_015519000.2">
    <property type="nucleotide sequence ID" value="XM_015663514.2"/>
</dbReference>
<keyword evidence="5" id="KW-1185">Reference proteome</keyword>
<evidence type="ECO:0000313" key="6">
    <source>
        <dbReference type="RefSeq" id="XP_015519000.2"/>
    </source>
</evidence>
<dbReference type="PANTHER" id="PTHR44845:SF6">
    <property type="entry name" value="BETA-ALANINE-ACTIVATING ENZYME"/>
    <property type="match status" value="1"/>
</dbReference>
<evidence type="ECO:0000259" key="3">
    <source>
        <dbReference type="Pfam" id="PF00501"/>
    </source>
</evidence>
<feature type="domain" description="AMP-dependent synthetase/ligase" evidence="3">
    <location>
        <begin position="29"/>
        <end position="391"/>
    </location>
</feature>
<dbReference type="InParanoid" id="A0A6J0BX39"/>
<dbReference type="InterPro" id="IPR009081">
    <property type="entry name" value="PP-bd_ACP"/>
</dbReference>
<evidence type="ECO:0000256" key="1">
    <source>
        <dbReference type="ARBA" id="ARBA00022450"/>
    </source>
</evidence>
<dbReference type="InterPro" id="IPR010071">
    <property type="entry name" value="AA_adenyl_dom"/>
</dbReference>
<dbReference type="Gene3D" id="3.40.50.12780">
    <property type="entry name" value="N-terminal domain of ligase-like"/>
    <property type="match status" value="1"/>
</dbReference>
<dbReference type="InterPro" id="IPR000873">
    <property type="entry name" value="AMP-dep_synth/lig_dom"/>
</dbReference>
<dbReference type="KEGG" id="nlo:107223730"/>
<dbReference type="NCBIfam" id="TIGR01733">
    <property type="entry name" value="AA-adenyl-dom"/>
    <property type="match status" value="1"/>
</dbReference>
<dbReference type="Pfam" id="PF00501">
    <property type="entry name" value="AMP-binding"/>
    <property type="match status" value="1"/>
</dbReference>
<feature type="domain" description="Carrier" evidence="4">
    <location>
        <begin position="565"/>
        <end position="624"/>
    </location>
</feature>
<dbReference type="PROSITE" id="PS00455">
    <property type="entry name" value="AMP_BINDING"/>
    <property type="match status" value="1"/>
</dbReference>
<dbReference type="Gene3D" id="3.30.300.30">
    <property type="match status" value="1"/>
</dbReference>
<dbReference type="CDD" id="cd05930">
    <property type="entry name" value="A_NRPS"/>
    <property type="match status" value="1"/>
</dbReference>
<dbReference type="Gene3D" id="3.40.630.30">
    <property type="match status" value="1"/>
</dbReference>
<evidence type="ECO:0000259" key="4">
    <source>
        <dbReference type="Pfam" id="PF00550"/>
    </source>
</evidence>
<dbReference type="GeneID" id="107223730"/>
<evidence type="ECO:0000256" key="2">
    <source>
        <dbReference type="ARBA" id="ARBA00022553"/>
    </source>
</evidence>
<dbReference type="PANTHER" id="PTHR44845">
    <property type="entry name" value="CARRIER DOMAIN-CONTAINING PROTEIN"/>
    <property type="match status" value="1"/>
</dbReference>
<dbReference type="OrthoDB" id="416786at2759"/>
<dbReference type="InterPro" id="IPR020845">
    <property type="entry name" value="AMP-binding_CS"/>
</dbReference>
<keyword evidence="2" id="KW-0597">Phosphoprotein</keyword>
<dbReference type="Pfam" id="PF00550">
    <property type="entry name" value="PP-binding"/>
    <property type="match status" value="1"/>
</dbReference>
<dbReference type="SUPFAM" id="SSF47336">
    <property type="entry name" value="ACP-like"/>
    <property type="match status" value="1"/>
</dbReference>
<accession>A0A6J0BX39</accession>
<name>A0A6J0BX39_NEOLC</name>
<protein>
    <submittedName>
        <fullName evidence="6 7">Mycosubtilin synthase subunit C</fullName>
    </submittedName>
</protein>
<evidence type="ECO:0000313" key="7">
    <source>
        <dbReference type="RefSeq" id="XP_046589984.1"/>
    </source>
</evidence>
<proteinExistence type="predicted"/>
<evidence type="ECO:0000313" key="5">
    <source>
        <dbReference type="Proteomes" id="UP000829291"/>
    </source>
</evidence>